<evidence type="ECO:0000256" key="3">
    <source>
        <dbReference type="ARBA" id="ARBA00022989"/>
    </source>
</evidence>
<feature type="transmembrane region" description="Helical" evidence="7">
    <location>
        <begin position="379"/>
        <end position="397"/>
    </location>
</feature>
<evidence type="ECO:0000313" key="8">
    <source>
        <dbReference type="EMBL" id="KAF9758733.1"/>
    </source>
</evidence>
<accession>A0A8H7NN13</accession>
<evidence type="ECO:0000256" key="5">
    <source>
        <dbReference type="SAM" id="Coils"/>
    </source>
</evidence>
<dbReference type="InterPro" id="IPR002523">
    <property type="entry name" value="MgTranspt_CorA/ZnTranspt_ZntB"/>
</dbReference>
<protein>
    <submittedName>
        <fullName evidence="8">Uncharacterized protein</fullName>
    </submittedName>
</protein>
<evidence type="ECO:0000256" key="2">
    <source>
        <dbReference type="ARBA" id="ARBA00022692"/>
    </source>
</evidence>
<dbReference type="Gene3D" id="1.20.58.340">
    <property type="entry name" value="Magnesium transport protein CorA, transmembrane region"/>
    <property type="match status" value="1"/>
</dbReference>
<evidence type="ECO:0000256" key="1">
    <source>
        <dbReference type="ARBA" id="ARBA00004141"/>
    </source>
</evidence>
<organism evidence="8 9">
    <name type="scientific">Bionectria ochroleuca</name>
    <name type="common">Gliocladium roseum</name>
    <dbReference type="NCBI Taxonomy" id="29856"/>
    <lineage>
        <taxon>Eukaryota</taxon>
        <taxon>Fungi</taxon>
        <taxon>Dikarya</taxon>
        <taxon>Ascomycota</taxon>
        <taxon>Pezizomycotina</taxon>
        <taxon>Sordariomycetes</taxon>
        <taxon>Hypocreomycetidae</taxon>
        <taxon>Hypocreales</taxon>
        <taxon>Bionectriaceae</taxon>
        <taxon>Clonostachys</taxon>
    </lineage>
</organism>
<dbReference type="EMBL" id="JADCTT010000001">
    <property type="protein sequence ID" value="KAF9758733.1"/>
    <property type="molecule type" value="Genomic_DNA"/>
</dbReference>
<comment type="caution">
    <text evidence="8">The sequence shown here is derived from an EMBL/GenBank/DDBJ whole genome shotgun (WGS) entry which is preliminary data.</text>
</comment>
<comment type="subcellular location">
    <subcellularLocation>
        <location evidence="1">Membrane</location>
        <topology evidence="1">Multi-pass membrane protein</topology>
    </subcellularLocation>
</comment>
<feature type="transmembrane region" description="Helical" evidence="7">
    <location>
        <begin position="417"/>
        <end position="438"/>
    </location>
</feature>
<reference evidence="8" key="1">
    <citation type="submission" date="2020-10" db="EMBL/GenBank/DDBJ databases">
        <title>High-Quality Genome Resource of Clonostachys rosea strain S41 by Oxford Nanopore Long-Read Sequencing.</title>
        <authorList>
            <person name="Wang H."/>
        </authorList>
    </citation>
    <scope>NUCLEOTIDE SEQUENCE</scope>
    <source>
        <strain evidence="8">S41</strain>
    </source>
</reference>
<sequence>MSFSGSESTAPLPTPPTVNEKLQMREDTVERVRFSLKSAAQGTTSPQSDSATIGHLIGHVSPQLVEDDELQIYFLPPISRKSKGHGQALLDDPVLCRELTDKLHLEPFFLTTSAWDSNGFFSSRQLVRSETQDGYSYGSRFLIKFLAENYGEGATDFSWSFLSFSVLWSKNRFTNKVSCVLVCYDDTADIKTEIVEGLRNYTLGNIRESPYAVFDAMLGVIVWQFDKALWKFRTPIRTIEKTRRRVVKRRMELDPTHEDGGISDDHPEELAELSRHTLHMTETISVAMKTASMALLRAESQSRSIDYLTSGAMRLENVVAGIQFSSSFLESLKERANAFAERVRNEIQTANNLVNILQLKLNEDLLEEARDESKDLTRFVTNLTLFFLPVTFVSGFWGMNLVELDENKLVTFSPHIWMFVVSAVGAVALSYSTWYLLFRKTKDKGIK</sequence>
<keyword evidence="3 7" id="KW-1133">Transmembrane helix</keyword>
<name>A0A8H7NN13_BIOOC</name>
<proteinExistence type="predicted"/>
<dbReference type="InterPro" id="IPR045863">
    <property type="entry name" value="CorA_TM1_TM2"/>
</dbReference>
<evidence type="ECO:0000256" key="6">
    <source>
        <dbReference type="SAM" id="MobiDB-lite"/>
    </source>
</evidence>
<dbReference type="SUPFAM" id="SSF144083">
    <property type="entry name" value="Magnesium transport protein CorA, transmembrane region"/>
    <property type="match status" value="1"/>
</dbReference>
<evidence type="ECO:0000256" key="4">
    <source>
        <dbReference type="ARBA" id="ARBA00023136"/>
    </source>
</evidence>
<feature type="coiled-coil region" evidence="5">
    <location>
        <begin position="329"/>
        <end position="360"/>
    </location>
</feature>
<dbReference type="Pfam" id="PF01544">
    <property type="entry name" value="CorA"/>
    <property type="match status" value="1"/>
</dbReference>
<dbReference type="Proteomes" id="UP000616885">
    <property type="component" value="Unassembled WGS sequence"/>
</dbReference>
<evidence type="ECO:0000256" key="7">
    <source>
        <dbReference type="SAM" id="Phobius"/>
    </source>
</evidence>
<keyword evidence="4 7" id="KW-0472">Membrane</keyword>
<keyword evidence="5" id="KW-0175">Coiled coil</keyword>
<gene>
    <name evidence="8" type="ORF">IM811_000427</name>
</gene>
<evidence type="ECO:0000313" key="9">
    <source>
        <dbReference type="Proteomes" id="UP000616885"/>
    </source>
</evidence>
<dbReference type="GO" id="GO:0016020">
    <property type="term" value="C:membrane"/>
    <property type="evidence" value="ECO:0007669"/>
    <property type="project" value="UniProtKB-SubCell"/>
</dbReference>
<feature type="compositionally biased region" description="Polar residues" evidence="6">
    <location>
        <begin position="1"/>
        <end position="11"/>
    </location>
</feature>
<keyword evidence="2 7" id="KW-0812">Transmembrane</keyword>
<dbReference type="GO" id="GO:0046873">
    <property type="term" value="F:metal ion transmembrane transporter activity"/>
    <property type="evidence" value="ECO:0007669"/>
    <property type="project" value="InterPro"/>
</dbReference>
<feature type="region of interest" description="Disordered" evidence="6">
    <location>
        <begin position="1"/>
        <end position="23"/>
    </location>
</feature>
<dbReference type="AlphaFoldDB" id="A0A8H7NN13"/>